<dbReference type="AlphaFoldDB" id="A0A4C1WDM0"/>
<feature type="compositionally biased region" description="Polar residues" evidence="1">
    <location>
        <begin position="298"/>
        <end position="317"/>
    </location>
</feature>
<dbReference type="Proteomes" id="UP000299102">
    <property type="component" value="Unassembled WGS sequence"/>
</dbReference>
<feature type="region of interest" description="Disordered" evidence="1">
    <location>
        <begin position="33"/>
        <end position="69"/>
    </location>
</feature>
<evidence type="ECO:0000313" key="3">
    <source>
        <dbReference type="Proteomes" id="UP000299102"/>
    </source>
</evidence>
<keyword evidence="3" id="KW-1185">Reference proteome</keyword>
<proteinExistence type="predicted"/>
<reference evidence="2 3" key="1">
    <citation type="journal article" date="2019" name="Commun. Biol.">
        <title>The bagworm genome reveals a unique fibroin gene that provides high tensile strength.</title>
        <authorList>
            <person name="Kono N."/>
            <person name="Nakamura H."/>
            <person name="Ohtoshi R."/>
            <person name="Tomita M."/>
            <person name="Numata K."/>
            <person name="Arakawa K."/>
        </authorList>
    </citation>
    <scope>NUCLEOTIDE SEQUENCE [LARGE SCALE GENOMIC DNA]</scope>
</reference>
<organism evidence="2 3">
    <name type="scientific">Eumeta variegata</name>
    <name type="common">Bagworm moth</name>
    <name type="synonym">Eumeta japonica</name>
    <dbReference type="NCBI Taxonomy" id="151549"/>
    <lineage>
        <taxon>Eukaryota</taxon>
        <taxon>Metazoa</taxon>
        <taxon>Ecdysozoa</taxon>
        <taxon>Arthropoda</taxon>
        <taxon>Hexapoda</taxon>
        <taxon>Insecta</taxon>
        <taxon>Pterygota</taxon>
        <taxon>Neoptera</taxon>
        <taxon>Endopterygota</taxon>
        <taxon>Lepidoptera</taxon>
        <taxon>Glossata</taxon>
        <taxon>Ditrysia</taxon>
        <taxon>Tineoidea</taxon>
        <taxon>Psychidae</taxon>
        <taxon>Oiketicinae</taxon>
        <taxon>Eumeta</taxon>
    </lineage>
</organism>
<feature type="compositionally biased region" description="Basic and acidic residues" evidence="1">
    <location>
        <begin position="272"/>
        <end position="295"/>
    </location>
</feature>
<dbReference type="EMBL" id="BGZK01000519">
    <property type="protein sequence ID" value="GBP48237.1"/>
    <property type="molecule type" value="Genomic_DNA"/>
</dbReference>
<comment type="caution">
    <text evidence="2">The sequence shown here is derived from an EMBL/GenBank/DDBJ whole genome shotgun (WGS) entry which is preliminary data.</text>
</comment>
<protein>
    <submittedName>
        <fullName evidence="2">Uncharacterized protein</fullName>
    </submittedName>
</protein>
<sequence length="394" mass="44011">MSDYDLQFQQDLEKAQALSLETLALEQFRRQKVANSDSVLRQRSCSGPSTGCENPPALPPPPRQRSRVNTADDTDLISFTTSPSKDNKDPHASIREYINRLGQQTEDLKINTNKDQSTKEMNNQYFNNRPPGYVYPNQQYAFNYQHSYTGAPGIPPYPVSAPYHMPVPMQNYNYYTSPTVPPQEAQSQYPVTSTTYTPYQGHPRMVAPSPYVGYPPPAHVVPPHYSYNPMPNVPTRPVSFPQVGQSHNYPTTSASTVPRNVNSVTTNAQNRKQPESTKEKPDRNSVKPEFSRKLSEASVASNESNDTVGSLPKSSNLIDFGRKDHGSVRVSVLEAFDPLLTEQNNAVLDVVMTLMMTKVNSSQLALGHGGGPNSQSFQPEIRRLWELMPELYGD</sequence>
<name>A0A4C1WDM0_EUMVA</name>
<feature type="compositionally biased region" description="Polar residues" evidence="1">
    <location>
        <begin position="242"/>
        <end position="271"/>
    </location>
</feature>
<feature type="compositionally biased region" description="Polar residues" evidence="1">
    <location>
        <begin position="33"/>
        <end position="52"/>
    </location>
</feature>
<evidence type="ECO:0000313" key="2">
    <source>
        <dbReference type="EMBL" id="GBP48237.1"/>
    </source>
</evidence>
<feature type="region of interest" description="Disordered" evidence="1">
    <location>
        <begin position="238"/>
        <end position="321"/>
    </location>
</feature>
<gene>
    <name evidence="2" type="ORF">EVAR_96826_1</name>
</gene>
<accession>A0A4C1WDM0</accession>
<dbReference type="STRING" id="151549.A0A4C1WDM0"/>
<evidence type="ECO:0000256" key="1">
    <source>
        <dbReference type="SAM" id="MobiDB-lite"/>
    </source>
</evidence>
<dbReference type="OrthoDB" id="67688at2759"/>